<evidence type="ECO:0000256" key="1">
    <source>
        <dbReference type="ARBA" id="ARBA00004613"/>
    </source>
</evidence>
<comment type="subcellular location">
    <subcellularLocation>
        <location evidence="1">Secreted</location>
    </subcellularLocation>
</comment>
<name>A0A7V9WRU9_STRPO</name>
<feature type="coiled-coil region" evidence="4">
    <location>
        <begin position="89"/>
        <end position="145"/>
    </location>
</feature>
<dbReference type="AlphaFoldDB" id="A0A7V9WRU9"/>
<keyword evidence="3" id="KW-0732">Signal</keyword>
<evidence type="ECO:0000313" key="8">
    <source>
        <dbReference type="Proteomes" id="UP000524462"/>
    </source>
</evidence>
<dbReference type="GO" id="GO:0005576">
    <property type="term" value="C:extracellular region"/>
    <property type="evidence" value="ECO:0007669"/>
    <property type="project" value="UniProtKB-SubCell"/>
</dbReference>
<keyword evidence="4" id="KW-0175">Coiled coil</keyword>
<keyword evidence="2" id="KW-0964">Secreted</keyword>
<evidence type="ECO:0000259" key="6">
    <source>
        <dbReference type="Pfam" id="PF22775"/>
    </source>
</evidence>
<dbReference type="RefSeq" id="WP_181460056.1">
    <property type="nucleotide sequence ID" value="NZ_JACEGE010000014.1"/>
</dbReference>
<dbReference type="InterPro" id="IPR054725">
    <property type="entry name" value="Epr_GA-like"/>
</dbReference>
<accession>A0A7V9WRU9</accession>
<dbReference type="Gene3D" id="1.10.10.1270">
    <property type="entry name" value="Sbi, C3 binding domain IV"/>
    <property type="match status" value="2"/>
</dbReference>
<evidence type="ECO:0000256" key="2">
    <source>
        <dbReference type="ARBA" id="ARBA00022525"/>
    </source>
</evidence>
<feature type="compositionally biased region" description="Polar residues" evidence="5">
    <location>
        <begin position="197"/>
        <end position="221"/>
    </location>
</feature>
<evidence type="ECO:0000256" key="5">
    <source>
        <dbReference type="SAM" id="MobiDB-lite"/>
    </source>
</evidence>
<evidence type="ECO:0000256" key="4">
    <source>
        <dbReference type="SAM" id="Coils"/>
    </source>
</evidence>
<feature type="compositionally biased region" description="Polar residues" evidence="5">
    <location>
        <begin position="153"/>
        <end position="181"/>
    </location>
</feature>
<feature type="region of interest" description="Disordered" evidence="5">
    <location>
        <begin position="153"/>
        <end position="221"/>
    </location>
</feature>
<dbReference type="InterPro" id="IPR041909">
    <property type="entry name" value="Sbi_C3_db_domIV"/>
</dbReference>
<evidence type="ECO:0000256" key="3">
    <source>
        <dbReference type="ARBA" id="ARBA00022729"/>
    </source>
</evidence>
<dbReference type="EMBL" id="JACEGE010000014">
    <property type="protein sequence ID" value="MBA2795899.1"/>
    <property type="molecule type" value="Genomic_DNA"/>
</dbReference>
<reference evidence="7 8" key="1">
    <citation type="submission" date="2020-07" db="EMBL/GenBank/DDBJ databases">
        <title>Molecular and genomic characterization of Streptococcus porcinus isolated from diseased swine in Brazil.</title>
        <authorList>
            <person name="Moreno L.Z."/>
            <person name="Matajira C.E.C."/>
            <person name="Poor A.P."/>
            <person name="Dutra M.C."/>
            <person name="Moreno A.M."/>
        </authorList>
    </citation>
    <scope>NUCLEOTIDE SEQUENCE [LARGE SCALE GENOMIC DNA]</scope>
    <source>
        <strain evidence="7 8">SP0816-2</strain>
    </source>
</reference>
<comment type="caution">
    <text evidence="7">The sequence shown here is derived from an EMBL/GenBank/DDBJ whole genome shotgun (WGS) entry which is preliminary data.</text>
</comment>
<evidence type="ECO:0000313" key="7">
    <source>
        <dbReference type="EMBL" id="MBA2795899.1"/>
    </source>
</evidence>
<sequence>MKQEKTERLFLILSLLTLIIGGTIYVAFAHNYNGKPLDSHTQEAGKVVKKANYLSKAIEAVNLAESSPSLARIETAQKLVNKLKKSETKSGLQEKLDRLSKVVSSEEEAIKAVEEAEKNPTLETVETAQTAINQVNNQAKKTELQNRLDAVTTANQIRSSSESTVTPGVSPNNQEANSTYLGQAPAESYVPQVAPPQANTSQNTNSGTATTDNTNSGTSLN</sequence>
<dbReference type="Proteomes" id="UP000524462">
    <property type="component" value="Unassembled WGS sequence"/>
</dbReference>
<feature type="domain" description="Minor extracellular protease Epr GA-like" evidence="6">
    <location>
        <begin position="103"/>
        <end position="154"/>
    </location>
</feature>
<gene>
    <name evidence="7" type="ORF">H1B29_05305</name>
</gene>
<proteinExistence type="predicted"/>
<organism evidence="7 8">
    <name type="scientific">Streptococcus porcinus</name>
    <dbReference type="NCBI Taxonomy" id="1340"/>
    <lineage>
        <taxon>Bacteria</taxon>
        <taxon>Bacillati</taxon>
        <taxon>Bacillota</taxon>
        <taxon>Bacilli</taxon>
        <taxon>Lactobacillales</taxon>
        <taxon>Streptococcaceae</taxon>
        <taxon>Streptococcus</taxon>
    </lineage>
</organism>
<dbReference type="Pfam" id="PF22775">
    <property type="entry name" value="GA_3"/>
    <property type="match status" value="1"/>
</dbReference>
<protein>
    <submittedName>
        <fullName evidence="7">Fibrinogen-binding protein</fullName>
    </submittedName>
</protein>